<proteinExistence type="predicted"/>
<dbReference type="Pfam" id="PF13410">
    <property type="entry name" value="GST_C_2"/>
    <property type="match status" value="1"/>
</dbReference>
<dbReference type="Gene3D" id="3.40.30.10">
    <property type="entry name" value="Glutaredoxin"/>
    <property type="match status" value="1"/>
</dbReference>
<dbReference type="AlphaFoldDB" id="A0A853G9W2"/>
<accession>A0A853G9W2</accession>
<keyword evidence="3" id="KW-1185">Reference proteome</keyword>
<dbReference type="EMBL" id="JACCEM010000011">
    <property type="protein sequence ID" value="NYT51391.1"/>
    <property type="molecule type" value="Genomic_DNA"/>
</dbReference>
<reference evidence="2 3" key="1">
    <citation type="submission" date="2020-07" db="EMBL/GenBank/DDBJ databases">
        <title>Taxonomic revisions and descriptions of new bacterial species based on genomic comparisons in the high-G+C-content subgroup of the family Alcaligenaceae.</title>
        <authorList>
            <person name="Szabo A."/>
            <person name="Felfoldi T."/>
        </authorList>
    </citation>
    <scope>NUCLEOTIDE SEQUENCE [LARGE SCALE GENOMIC DNA]</scope>
    <source>
        <strain evidence="2 3">LMG 24012</strain>
    </source>
</reference>
<dbReference type="InterPro" id="IPR036249">
    <property type="entry name" value="Thioredoxin-like_sf"/>
</dbReference>
<organism evidence="2 3">
    <name type="scientific">Parapusillimonas granuli</name>
    <dbReference type="NCBI Taxonomy" id="380911"/>
    <lineage>
        <taxon>Bacteria</taxon>
        <taxon>Pseudomonadati</taxon>
        <taxon>Pseudomonadota</taxon>
        <taxon>Betaproteobacteria</taxon>
        <taxon>Burkholderiales</taxon>
        <taxon>Alcaligenaceae</taxon>
        <taxon>Parapusillimonas</taxon>
    </lineage>
</organism>
<sequence length="206" mass="22466">MQLLYSTSSPFVRKTVLLAHALGLDHCIEWLPSAASPLKRDPRITARNPLGKVPTLITDDGLALVDSKVIAEYLCALAPDDAVLPAQGAGRWRLLRQQALADGILDVAVGLRYENALRPEGLRWPDWTAAQMEKLEAALEALQDEFAAPVPGAPLNVGEIATIAALGYLDLRYADFGWRTRYPRLAAAYASVWDRPEVRATTPVVA</sequence>
<evidence type="ECO:0000313" key="2">
    <source>
        <dbReference type="EMBL" id="NYT51391.1"/>
    </source>
</evidence>
<dbReference type="PANTHER" id="PTHR43969">
    <property type="entry name" value="GLUTATHIONE S TRANSFERASE D10, ISOFORM A-RELATED"/>
    <property type="match status" value="1"/>
</dbReference>
<dbReference type="Pfam" id="PF13409">
    <property type="entry name" value="GST_N_2"/>
    <property type="match status" value="1"/>
</dbReference>
<dbReference type="PANTHER" id="PTHR43969:SF9">
    <property type="entry name" value="GLUTATHIONE S TRANSFERASE D10, ISOFORM A-RELATED"/>
    <property type="match status" value="1"/>
</dbReference>
<dbReference type="GO" id="GO:0004364">
    <property type="term" value="F:glutathione transferase activity"/>
    <property type="evidence" value="ECO:0007669"/>
    <property type="project" value="TreeGrafter"/>
</dbReference>
<dbReference type="Proteomes" id="UP000559809">
    <property type="component" value="Unassembled WGS sequence"/>
</dbReference>
<dbReference type="Gene3D" id="1.20.1050.10">
    <property type="match status" value="1"/>
</dbReference>
<keyword evidence="2" id="KW-0808">Transferase</keyword>
<protein>
    <submittedName>
        <fullName evidence="2">Glutathione S-transferase family protein</fullName>
    </submittedName>
</protein>
<dbReference type="InterPro" id="IPR004045">
    <property type="entry name" value="Glutathione_S-Trfase_N"/>
</dbReference>
<name>A0A853G9W2_9BURK</name>
<comment type="caution">
    <text evidence="2">The sequence shown here is derived from an EMBL/GenBank/DDBJ whole genome shotgun (WGS) entry which is preliminary data.</text>
</comment>
<dbReference type="PROSITE" id="PS50404">
    <property type="entry name" value="GST_NTER"/>
    <property type="match status" value="1"/>
</dbReference>
<dbReference type="GO" id="GO:0006749">
    <property type="term" value="P:glutathione metabolic process"/>
    <property type="evidence" value="ECO:0007669"/>
    <property type="project" value="TreeGrafter"/>
</dbReference>
<gene>
    <name evidence="2" type="ORF">H0A72_18935</name>
</gene>
<evidence type="ECO:0000259" key="1">
    <source>
        <dbReference type="PROSITE" id="PS50404"/>
    </source>
</evidence>
<dbReference type="SUPFAM" id="SSF47616">
    <property type="entry name" value="GST C-terminal domain-like"/>
    <property type="match status" value="1"/>
</dbReference>
<dbReference type="InterPro" id="IPR036282">
    <property type="entry name" value="Glutathione-S-Trfase_C_sf"/>
</dbReference>
<dbReference type="CDD" id="cd03205">
    <property type="entry name" value="GST_C_6"/>
    <property type="match status" value="1"/>
</dbReference>
<evidence type="ECO:0000313" key="3">
    <source>
        <dbReference type="Proteomes" id="UP000559809"/>
    </source>
</evidence>
<dbReference type="RefSeq" id="WP_180158063.1">
    <property type="nucleotide sequence ID" value="NZ_JACCEM010000011.1"/>
</dbReference>
<dbReference type="SUPFAM" id="SSF52833">
    <property type="entry name" value="Thioredoxin-like"/>
    <property type="match status" value="1"/>
</dbReference>
<feature type="domain" description="GST N-terminal" evidence="1">
    <location>
        <begin position="1"/>
        <end position="82"/>
    </location>
</feature>